<evidence type="ECO:0000313" key="5">
    <source>
        <dbReference type="Proteomes" id="UP000791080"/>
    </source>
</evidence>
<dbReference type="InterPro" id="IPR003587">
    <property type="entry name" value="Hint_dom_N"/>
</dbReference>
<feature type="region of interest" description="Disordered" evidence="2">
    <location>
        <begin position="806"/>
        <end position="830"/>
    </location>
</feature>
<evidence type="ECO:0000256" key="1">
    <source>
        <dbReference type="ARBA" id="ARBA00022737"/>
    </source>
</evidence>
<dbReference type="Pfam" id="PF25023">
    <property type="entry name" value="TEN_YD-shell"/>
    <property type="match status" value="2"/>
</dbReference>
<sequence>MPDSPTPPDPLLPEHRRRPLRQAITLTLITSLISGTLVVTPAVAQPIEVDLPELQTEPSVPGSTHQPEPLPPNAEGENAAPRADWPEPARVEVELDQAVSPRSATANFVPVPGLPVRVGPPAIEEDAEGDSRALAAELPAPASVSVEILDQDTTTSAGVHGLLLQVDTDEAGTRQARAQEDDGGNAAISLEVDYSAFRDGYGGDWSRRLRLVRLPDCAVEPATGQDCGTGDPVEADNDTEAGTLTAPAVAAPGLYAVTADVAGDSGDYSATELSPSASWTAGGSAGNFTWSYPFRMPPSPGGAPPALALGYSSGSVDGRVASTNNQTSWVGEGWDLWSGYIERRYVPCLEDLAPGQPRTGDQCWDGDNATLVLNGSSSELFLDSSGTWRMVDDDGSRIARLTGASNGDNNGEWWRVTSTDGTQYVFGRNRHPGWTSGKPETNSAWNVPVYGNQAGEPCHGSTFATSWCYQTWRWNLDHVVDPNGNVITYYYQKELNHYGRAADPSQGTVYARSGWLERIEYGHRLNDEYAPAPARVLFGVSERCLPTDTFACNPSQLTTANAHRWPDTPYDNNCAAGQTCTELITPTFWTRKRLTSVTTQILSGSTHTDVDRWTLTHGFPASGDGTSPALWLDTIKHEGRVGGTADIPVIDFDGVQLVNRVDALEGYAPMYKRRIQTVKNETGGVLQVDYSTQDCRRTDRLPTPHTNAWRCYPVFWAPPGQQVVQDWFHKYVVTDVVEDDRTGGSEPVKTNYEYVGPAAWGYNDDRFTPEDRRSWSQWRGYERVRVTEGDDSGTQSQTEQVFLRGMDGDRRTPTGGTRDVVVTDSEGGTTRDHERLAGFLLEELTYDKPGGTVQAKTINQPWLHGPTGTSGTTRGYLTDIQRVRGYTRTDDGWQTTEVRRTFNDRGLLTQVNDLGDTSTTGDERCIRTTYAPNEARWMLSYASRIETLGVSCDVTPSFPEDLNSEVRSYYDGATDHGTPPTRGNVSRVEEVSDWDGSTRVHTTVQRTEVDTYGRAVKSTDAAGNTSTTAYTPATGGPVTEVAITDALGHTTTSELHPAWGEPLAEVDPNGLRTDLEYDPLGRLTKVWLPGNLKSDDLPNSEFSYLVRTSGPVVVTTKALQPDDDYRTSYELYDGLLRPRQTQLPSPVGGRVITDIRYDSRGLAATTNETYYNEDPPATDLLLVDDNVVPAQTRTVHDGLGRPTEEIFRKLGVEQWRTSYGYGGDWTSITPPEGGTATRVTNDARGNLIERHQYHGAEPTGDHDTTTYSYTPRGELASVVDPAGNTWTYEYDQRGRTIRTEDPDRGVTTNEYDTLGQLVRTTDSRGESLAYTYDALGRRTGLYADTTDGTRLAAWTYDTLLKGFPTASTRYVDGNAYSISVTRYNRAGRPQGTRVSIPTSEGELAGNYNYSTLYTTTGQIFSQQLPATSDLTRETIHRDYNSLGLPEKTRGVLAGTTSVEYVSDTNYSAFGEALRLQLGSAGTRSWLTHYYEEGTRRLDRIVSHRQMEPSLISDLHYSYDPAGNITSIVDRPAETAPDQTPVETQCFAYDHLRRMTDAWTPGGDCDDERSTAALGGPQPYWTSYEYDVVGNRTKETQHSADGDTVRTFTYPEAGESQPHTLLSVHSEGPGGESIDEFAYDSTGNTTSRTVSGTTQALEWTEEGRLDTVTGPDGEDTSYIYTADGARLLRKEPDGTATLYLPQQELRLEDGGVTTTRYYDHDGQVVAVRSGEDLSFLLGDHQGTSLTAVSASTMEVTRRRMSPFGDQRGDLDGDHWPGEKGFVGGTIDESTGLTSLGAREYDPHIGRFISVDPIIDHDDPQQLHGYAYANNSPVTFSDPDGLLYVGWWLVPGVGAGWTAIIASRIASQMRSSAGSHKQNQNTGSQRKQTTRVSRTYNGHTAQQISAAQATLADTRSVIDVVLDAGGKVLSEVLGLDDIKNCFTKADIVACGWVLISAVPWTKLGKIPDLLRGINRAVDRVRTWRRERDEATAVLRSAGCRVNSFVPGTLVLLADGTRKPIEDIQLGDEVLASDPDTGEIGPQRVVATITSEGPKTLVDVSHTPSPDQLPGTVTATDEHPFWVDDHGRWTHATDLTRGNTLLTPTGDHTTITHAHTYPHHHRVHNLTINTIHTYYVLAGTTPVLVHNATPKEKCDLTLGAGPNAREGVALVDGNIDASGVRELTDESGQAHGCHTCSSRSPNTPNGRWIPDHQPPSSLVSPGSPQTAYPHCQQCARIQGGVVSQLRQARSNKSW</sequence>
<evidence type="ECO:0000256" key="2">
    <source>
        <dbReference type="SAM" id="MobiDB-lite"/>
    </source>
</evidence>
<dbReference type="SUPFAM" id="SSF51294">
    <property type="entry name" value="Hedgehog/intein (Hint) domain"/>
    <property type="match status" value="1"/>
</dbReference>
<keyword evidence="1" id="KW-0677">Repeat</keyword>
<evidence type="ECO:0000313" key="4">
    <source>
        <dbReference type="EMBL" id="MCP2331280.1"/>
    </source>
</evidence>
<dbReference type="Gene3D" id="2.170.16.10">
    <property type="entry name" value="Hedgehog/Intein (Hint) domain"/>
    <property type="match status" value="1"/>
</dbReference>
<comment type="caution">
    <text evidence="4">The sequence shown here is derived from an EMBL/GenBank/DDBJ whole genome shotgun (WGS) entry which is preliminary data.</text>
</comment>
<dbReference type="PANTHER" id="PTHR32305">
    <property type="match status" value="1"/>
</dbReference>
<gene>
    <name evidence="4" type="ORF">G443_001550</name>
</gene>
<evidence type="ECO:0000259" key="3">
    <source>
        <dbReference type="SMART" id="SM00306"/>
    </source>
</evidence>
<dbReference type="Gene3D" id="2.180.10.10">
    <property type="entry name" value="RHS repeat-associated core"/>
    <property type="match status" value="1"/>
</dbReference>
<dbReference type="PANTHER" id="PTHR32305:SF17">
    <property type="entry name" value="TRNA NUCLEASE WAPA"/>
    <property type="match status" value="1"/>
</dbReference>
<feature type="domain" description="Hint" evidence="3">
    <location>
        <begin position="1999"/>
        <end position="2102"/>
    </location>
</feature>
<feature type="region of interest" description="Disordered" evidence="2">
    <location>
        <begin position="55"/>
        <end position="82"/>
    </location>
</feature>
<keyword evidence="5" id="KW-1185">Reference proteome</keyword>
<dbReference type="RefSeq" id="WP_253860177.1">
    <property type="nucleotide sequence ID" value="NZ_AUBJ02000001.1"/>
</dbReference>
<dbReference type="InterPro" id="IPR050708">
    <property type="entry name" value="T6SS_VgrG/RHS"/>
</dbReference>
<dbReference type="CDD" id="cd00081">
    <property type="entry name" value="Hint"/>
    <property type="match status" value="1"/>
</dbReference>
<dbReference type="NCBIfam" id="TIGR03696">
    <property type="entry name" value="Rhs_assc_core"/>
    <property type="match status" value="1"/>
</dbReference>
<dbReference type="EMBL" id="AUBJ02000001">
    <property type="protein sequence ID" value="MCP2331280.1"/>
    <property type="molecule type" value="Genomic_DNA"/>
</dbReference>
<name>A0ABT1JFK6_ACTCY</name>
<dbReference type="InterPro" id="IPR006530">
    <property type="entry name" value="YD"/>
</dbReference>
<proteinExistence type="predicted"/>
<feature type="compositionally biased region" description="Polar residues" evidence="2">
    <location>
        <begin position="2192"/>
        <end position="2202"/>
    </location>
</feature>
<protein>
    <submittedName>
        <fullName evidence="4">RHS repeat-associated core domain-containing protein</fullName>
    </submittedName>
</protein>
<organism evidence="4 5">
    <name type="scientific">Actinoalloteichus caeruleus DSM 43889</name>
    <dbReference type="NCBI Taxonomy" id="1120930"/>
    <lineage>
        <taxon>Bacteria</taxon>
        <taxon>Bacillati</taxon>
        <taxon>Actinomycetota</taxon>
        <taxon>Actinomycetes</taxon>
        <taxon>Pseudonocardiales</taxon>
        <taxon>Pseudonocardiaceae</taxon>
        <taxon>Actinoalloteichus</taxon>
        <taxon>Actinoalloteichus cyanogriseus</taxon>
    </lineage>
</organism>
<dbReference type="Proteomes" id="UP000791080">
    <property type="component" value="Unassembled WGS sequence"/>
</dbReference>
<dbReference type="Pfam" id="PF07591">
    <property type="entry name" value="PT-HINT"/>
    <property type="match status" value="1"/>
</dbReference>
<reference evidence="4 5" key="1">
    <citation type="submission" date="2022-06" db="EMBL/GenBank/DDBJ databases">
        <title>Genomic Encyclopedia of Type Strains, Phase I: the one thousand microbial genomes (KMG-I) project.</title>
        <authorList>
            <person name="Kyrpides N."/>
        </authorList>
    </citation>
    <scope>NUCLEOTIDE SEQUENCE [LARGE SCALE GENOMIC DNA]</scope>
    <source>
        <strain evidence="4 5">DSM 43889</strain>
    </source>
</reference>
<feature type="compositionally biased region" description="Polar residues" evidence="2">
    <location>
        <begin position="56"/>
        <end position="66"/>
    </location>
</feature>
<dbReference type="SMART" id="SM00306">
    <property type="entry name" value="HintN"/>
    <property type="match status" value="1"/>
</dbReference>
<dbReference type="InterPro" id="IPR022385">
    <property type="entry name" value="Rhs_assc_core"/>
</dbReference>
<feature type="region of interest" description="Disordered" evidence="2">
    <location>
        <begin position="2183"/>
        <end position="2226"/>
    </location>
</feature>
<feature type="compositionally biased region" description="Polar residues" evidence="2">
    <location>
        <begin position="2211"/>
        <end position="2223"/>
    </location>
</feature>
<accession>A0ABT1JFK6</accession>
<dbReference type="InterPro" id="IPR036844">
    <property type="entry name" value="Hint_dom_sf"/>
</dbReference>
<feature type="region of interest" description="Disordered" evidence="2">
    <location>
        <begin position="1869"/>
        <end position="1889"/>
    </location>
</feature>
<dbReference type="InterPro" id="IPR056823">
    <property type="entry name" value="TEN-like_YD-shell"/>
</dbReference>
<dbReference type="NCBIfam" id="TIGR01643">
    <property type="entry name" value="YD_repeat_2x"/>
    <property type="match status" value="2"/>
</dbReference>